<keyword evidence="2" id="KW-1133">Transmembrane helix</keyword>
<dbReference type="EMBL" id="RKQK01000001">
    <property type="protein sequence ID" value="RPE72182.1"/>
    <property type="molecule type" value="Genomic_DNA"/>
</dbReference>
<keyword evidence="1" id="KW-0408">Iron</keyword>
<gene>
    <name evidence="3" type="ORF">EDD53_1330</name>
</gene>
<proteinExistence type="inferred from homology"/>
<comment type="similarity">
    <text evidence="1">Belongs to the HemJ family.</text>
</comment>
<dbReference type="UniPathway" id="UPA00251">
    <property type="reaction ID" value="UER00324"/>
</dbReference>
<keyword evidence="1" id="KW-0349">Heme</keyword>
<feature type="transmembrane region" description="Helical" evidence="2">
    <location>
        <begin position="73"/>
        <end position="91"/>
    </location>
</feature>
<comment type="cofactor">
    <cofactor evidence="1">
        <name>heme b</name>
        <dbReference type="ChEBI" id="CHEBI:60344"/>
    </cofactor>
    <text evidence="1">Binds 1 heme b (iron(II)-protoporphyrin IX) group per subunit.</text>
</comment>
<dbReference type="GO" id="GO:0005886">
    <property type="term" value="C:plasma membrane"/>
    <property type="evidence" value="ECO:0007669"/>
    <property type="project" value="UniProtKB-UniRule"/>
</dbReference>
<comment type="function">
    <text evidence="1">Catalyzes the oxidation of protoporphyrinogen IX to protoporphyrin IX.</text>
</comment>
<feature type="transmembrane region" description="Helical" evidence="2">
    <location>
        <begin position="111"/>
        <end position="129"/>
    </location>
</feature>
<evidence type="ECO:0000256" key="2">
    <source>
        <dbReference type="SAM" id="Phobius"/>
    </source>
</evidence>
<dbReference type="GO" id="GO:0046872">
    <property type="term" value="F:metal ion binding"/>
    <property type="evidence" value="ECO:0007669"/>
    <property type="project" value="UniProtKB-UniRule"/>
</dbReference>
<dbReference type="PIRSF" id="PIRSF004638">
    <property type="entry name" value="UCP004638"/>
    <property type="match status" value="1"/>
</dbReference>
<dbReference type="OrthoDB" id="8367737at2"/>
<sequence>MFYDLIKAAHLIALFVWVSGMVAVALALRYPALIHMKSLKTYDRSVTTPAMILALVFGISLGVLGGWFTSAWLLLKLVLVLGLSGLHGALVGNLRRAILNNAKDMKPNGKIFLLGGPTLLALIILLVVIKP</sequence>
<keyword evidence="1 2" id="KW-0472">Membrane</keyword>
<dbReference type="Proteomes" id="UP000269689">
    <property type="component" value="Unassembled WGS sequence"/>
</dbReference>
<feature type="transmembrane region" description="Helical" evidence="2">
    <location>
        <begin position="49"/>
        <end position="67"/>
    </location>
</feature>
<dbReference type="EC" id="1.3.99.-" evidence="1"/>
<dbReference type="RefSeq" id="WP_123792323.1">
    <property type="nucleotide sequence ID" value="NZ_RKQK01000001.1"/>
</dbReference>
<organism evidence="3 4">
    <name type="scientific">Pacificibacter maritimus</name>
    <dbReference type="NCBI Taxonomy" id="762213"/>
    <lineage>
        <taxon>Bacteria</taxon>
        <taxon>Pseudomonadati</taxon>
        <taxon>Pseudomonadota</taxon>
        <taxon>Alphaproteobacteria</taxon>
        <taxon>Rhodobacterales</taxon>
        <taxon>Roseobacteraceae</taxon>
        <taxon>Pacificibacter</taxon>
    </lineage>
</organism>
<accession>A0A3N4UNI5</accession>
<evidence type="ECO:0000256" key="1">
    <source>
        <dbReference type="PIRNR" id="PIRNR004638"/>
    </source>
</evidence>
<keyword evidence="4" id="KW-1185">Reference proteome</keyword>
<name>A0A3N4UNI5_9RHOB</name>
<dbReference type="AlphaFoldDB" id="A0A3N4UNI5"/>
<keyword evidence="2" id="KW-0812">Transmembrane</keyword>
<evidence type="ECO:0000313" key="3">
    <source>
        <dbReference type="EMBL" id="RPE72182.1"/>
    </source>
</evidence>
<keyword evidence="1" id="KW-0479">Metal-binding</keyword>
<dbReference type="GO" id="GO:0006782">
    <property type="term" value="P:protoporphyrinogen IX biosynthetic process"/>
    <property type="evidence" value="ECO:0007669"/>
    <property type="project" value="UniProtKB-UniRule"/>
</dbReference>
<comment type="catalytic activity">
    <reaction evidence="1">
        <text>protoporphyrinogen IX + 3 A = protoporphyrin IX + 3 AH2</text>
        <dbReference type="Rhea" id="RHEA:62000"/>
        <dbReference type="ChEBI" id="CHEBI:13193"/>
        <dbReference type="ChEBI" id="CHEBI:17499"/>
        <dbReference type="ChEBI" id="CHEBI:57306"/>
        <dbReference type="ChEBI" id="CHEBI:57307"/>
    </reaction>
</comment>
<comment type="caution">
    <text evidence="3">The sequence shown here is derived from an EMBL/GenBank/DDBJ whole genome shotgun (WGS) entry which is preliminary data.</text>
</comment>
<dbReference type="InterPro" id="IPR005265">
    <property type="entry name" value="HemJ-like"/>
</dbReference>
<dbReference type="Pfam" id="PF03653">
    <property type="entry name" value="UPF0093"/>
    <property type="match status" value="1"/>
</dbReference>
<feature type="transmembrane region" description="Helical" evidence="2">
    <location>
        <begin position="6"/>
        <end position="28"/>
    </location>
</feature>
<reference evidence="3 4" key="1">
    <citation type="submission" date="2018-11" db="EMBL/GenBank/DDBJ databases">
        <title>Genomic Encyclopedia of Type Strains, Phase IV (KMG-IV): sequencing the most valuable type-strain genomes for metagenomic binning, comparative biology and taxonomic classification.</title>
        <authorList>
            <person name="Goeker M."/>
        </authorList>
    </citation>
    <scope>NUCLEOTIDE SEQUENCE [LARGE SCALE GENOMIC DNA]</scope>
    <source>
        <strain evidence="3 4">DSM 104731</strain>
    </source>
</reference>
<keyword evidence="1" id="KW-1003">Cell membrane</keyword>
<dbReference type="GO" id="GO:0070818">
    <property type="term" value="F:protoporphyrinogen oxidase activity"/>
    <property type="evidence" value="ECO:0007669"/>
    <property type="project" value="UniProtKB-UniRule"/>
</dbReference>
<comment type="pathway">
    <text evidence="1">Porphyrin-containing compound metabolism; protoporphyrin-IX biosynthesis; protoporphyrin-IX from protoporphyrinogen-IX: step 1/1.</text>
</comment>
<evidence type="ECO:0000313" key="4">
    <source>
        <dbReference type="Proteomes" id="UP000269689"/>
    </source>
</evidence>
<protein>
    <recommendedName>
        <fullName evidence="1">Protoporphyrinogen IX oxidase</fullName>
        <ecNumber evidence="1">1.3.99.-</ecNumber>
    </recommendedName>
</protein>